<reference evidence="1" key="1">
    <citation type="submission" date="2020-09" db="EMBL/GenBank/DDBJ databases">
        <title>Genome-Enabled Discovery of Anthraquinone Biosynthesis in Senna tora.</title>
        <authorList>
            <person name="Kang S.-H."/>
            <person name="Pandey R.P."/>
            <person name="Lee C.-M."/>
            <person name="Sim J.-S."/>
            <person name="Jeong J.-T."/>
            <person name="Choi B.-S."/>
            <person name="Jung M."/>
            <person name="Ginzburg D."/>
            <person name="Zhao K."/>
            <person name="Won S.Y."/>
            <person name="Oh T.-J."/>
            <person name="Yu Y."/>
            <person name="Kim N.-H."/>
            <person name="Lee O.R."/>
            <person name="Lee T.-H."/>
            <person name="Bashyal P."/>
            <person name="Kim T.-S."/>
            <person name="Lee W.-H."/>
            <person name="Kawkins C."/>
            <person name="Kim C.-K."/>
            <person name="Kim J.S."/>
            <person name="Ahn B.O."/>
            <person name="Rhee S.Y."/>
            <person name="Sohng J.K."/>
        </authorList>
    </citation>
    <scope>NUCLEOTIDE SEQUENCE</scope>
    <source>
        <tissue evidence="1">Leaf</tissue>
    </source>
</reference>
<accession>A0A834WMX9</accession>
<sequence length="180" mass="20752">MFAKAVWFGTHLSYRPPDSDISLLDWFNACFISFKRDDHYITTFTAVVLQVLWRCRNLRVMEGKHVDPITAIHMIYTSWNSYRLSFSNHDAGTKPASQPFNHKKWSTVDSLPSSGVSIVTAVRRFIYTLRQQEDLQLMNLMIIRKGIQLAIDISPMRNCCNIVVLQKNTAALVDYGYKSN</sequence>
<name>A0A834WMX9_9FABA</name>
<proteinExistence type="predicted"/>
<dbReference type="AlphaFoldDB" id="A0A834WMX9"/>
<dbReference type="EMBL" id="JAAIUW010000006">
    <property type="protein sequence ID" value="KAF7825201.1"/>
    <property type="molecule type" value="Genomic_DNA"/>
</dbReference>
<evidence type="ECO:0000313" key="2">
    <source>
        <dbReference type="Proteomes" id="UP000634136"/>
    </source>
</evidence>
<comment type="caution">
    <text evidence="1">The sequence shown here is derived from an EMBL/GenBank/DDBJ whole genome shotgun (WGS) entry which is preliminary data.</text>
</comment>
<protein>
    <submittedName>
        <fullName evidence="1">Uncharacterized protein</fullName>
    </submittedName>
</protein>
<dbReference type="Proteomes" id="UP000634136">
    <property type="component" value="Unassembled WGS sequence"/>
</dbReference>
<evidence type="ECO:0000313" key="1">
    <source>
        <dbReference type="EMBL" id="KAF7825201.1"/>
    </source>
</evidence>
<gene>
    <name evidence="1" type="ORF">G2W53_016365</name>
</gene>
<keyword evidence="2" id="KW-1185">Reference proteome</keyword>
<organism evidence="1 2">
    <name type="scientific">Senna tora</name>
    <dbReference type="NCBI Taxonomy" id="362788"/>
    <lineage>
        <taxon>Eukaryota</taxon>
        <taxon>Viridiplantae</taxon>
        <taxon>Streptophyta</taxon>
        <taxon>Embryophyta</taxon>
        <taxon>Tracheophyta</taxon>
        <taxon>Spermatophyta</taxon>
        <taxon>Magnoliopsida</taxon>
        <taxon>eudicotyledons</taxon>
        <taxon>Gunneridae</taxon>
        <taxon>Pentapetalae</taxon>
        <taxon>rosids</taxon>
        <taxon>fabids</taxon>
        <taxon>Fabales</taxon>
        <taxon>Fabaceae</taxon>
        <taxon>Caesalpinioideae</taxon>
        <taxon>Cassia clade</taxon>
        <taxon>Senna</taxon>
    </lineage>
</organism>